<dbReference type="Proteomes" id="UP000010866">
    <property type="component" value="Chromosome"/>
</dbReference>
<evidence type="ECO:0000313" key="1">
    <source>
        <dbReference type="EMBL" id="AGB49407.1"/>
    </source>
</evidence>
<dbReference type="InterPro" id="IPR019271">
    <property type="entry name" value="DUF2284_metal-binding"/>
</dbReference>
<dbReference type="HOGENOM" id="CLU_097790_1_1_2"/>
<dbReference type="EMBL" id="CP003362">
    <property type="protein sequence ID" value="AGB49407.1"/>
    <property type="molecule type" value="Genomic_DNA"/>
</dbReference>
<name>L0KVF2_METHD</name>
<keyword evidence="2" id="KW-1185">Reference proteome</keyword>
<dbReference type="AlphaFoldDB" id="L0KVF2"/>
<organism evidence="1 2">
    <name type="scientific">Methanomethylovorans hollandica (strain DSM 15978 / NBRC 107637 / DMS1)</name>
    <dbReference type="NCBI Taxonomy" id="867904"/>
    <lineage>
        <taxon>Archaea</taxon>
        <taxon>Methanobacteriati</taxon>
        <taxon>Methanobacteriota</taxon>
        <taxon>Stenosarchaea group</taxon>
        <taxon>Methanomicrobia</taxon>
        <taxon>Methanosarcinales</taxon>
        <taxon>Methanosarcinaceae</taxon>
        <taxon>Methanomethylovorans</taxon>
    </lineage>
</organism>
<proteinExistence type="predicted"/>
<sequence>MPMNEKQEMIIRRALELGLRAYPVKTAGIPVENRARIKCEYGCRGYGKRLSCPPHIMDIDEFRKILLEYDKALLLIGEHDMSHEPDIFRAWSHLRKESFHKMLELEYLAFREGFTYAQLLRPGACNECDVCAEQCRKPELRRFPPEAVGINVGKIMDTVGETFVFCDPSDIKCVGILLIE</sequence>
<accession>L0KVF2</accession>
<dbReference type="KEGG" id="mhz:Metho_1175"/>
<protein>
    <submittedName>
        <fullName evidence="1">Putative metal-binding protein</fullName>
    </submittedName>
</protein>
<dbReference type="PIRSF" id="PIRSF018748">
    <property type="entry name" value="UCP018748"/>
    <property type="match status" value="1"/>
</dbReference>
<dbReference type="Pfam" id="PF10050">
    <property type="entry name" value="DUF2284"/>
    <property type="match status" value="1"/>
</dbReference>
<gene>
    <name evidence="1" type="ordered locus">Metho_1175</name>
</gene>
<reference evidence="2" key="1">
    <citation type="submission" date="2012-02" db="EMBL/GenBank/DDBJ databases">
        <title>Complete sequence of chromosome of Methanomethylovorans hollandica DSM 15978.</title>
        <authorList>
            <person name="Lucas S."/>
            <person name="Copeland A."/>
            <person name="Lapidus A."/>
            <person name="Glavina del Rio T."/>
            <person name="Dalin E."/>
            <person name="Tice H."/>
            <person name="Bruce D."/>
            <person name="Goodwin L."/>
            <person name="Pitluck S."/>
            <person name="Peters L."/>
            <person name="Mikhailova N."/>
            <person name="Held B."/>
            <person name="Kyrpides N."/>
            <person name="Mavromatis K."/>
            <person name="Ivanova N."/>
            <person name="Brettin T."/>
            <person name="Detter J.C."/>
            <person name="Han C."/>
            <person name="Larimer F."/>
            <person name="Land M."/>
            <person name="Hauser L."/>
            <person name="Markowitz V."/>
            <person name="Cheng J.-F."/>
            <person name="Hugenholtz P."/>
            <person name="Woyke T."/>
            <person name="Wu D."/>
            <person name="Spring S."/>
            <person name="Schroeder M."/>
            <person name="Brambilla E."/>
            <person name="Klenk H.-P."/>
            <person name="Eisen J.A."/>
        </authorList>
    </citation>
    <scope>NUCLEOTIDE SEQUENCE [LARGE SCALE GENOMIC DNA]</scope>
    <source>
        <strain evidence="2">DSM 15978 / NBRC 107637 / DMS1</strain>
    </source>
</reference>
<dbReference type="STRING" id="867904.Metho_1175"/>
<evidence type="ECO:0000313" key="2">
    <source>
        <dbReference type="Proteomes" id="UP000010866"/>
    </source>
</evidence>